<protein>
    <submittedName>
        <fullName evidence="1">Fimbrial protein</fullName>
    </submittedName>
</protein>
<dbReference type="InterPro" id="IPR000015">
    <property type="entry name" value="Fimb_usher"/>
</dbReference>
<evidence type="ECO:0000313" key="1">
    <source>
        <dbReference type="EMBL" id="KDR28242.1"/>
    </source>
</evidence>
<comment type="caution">
    <text evidence="1">The sequence shown here is derived from an EMBL/GenBank/DDBJ whole genome shotgun (WGS) entry which is preliminary data.</text>
</comment>
<dbReference type="GO" id="GO:0015473">
    <property type="term" value="F:fimbrial usher porin activity"/>
    <property type="evidence" value="ECO:0007669"/>
    <property type="project" value="InterPro"/>
</dbReference>
<gene>
    <name evidence="1" type="ORF">BG60_11345</name>
</gene>
<name>A0A656QE30_9BURK</name>
<dbReference type="InterPro" id="IPR043142">
    <property type="entry name" value="PapC-like_C_sf"/>
</dbReference>
<proteinExistence type="predicted"/>
<evidence type="ECO:0000313" key="2">
    <source>
        <dbReference type="Proteomes" id="UP000027451"/>
    </source>
</evidence>
<dbReference type="Proteomes" id="UP000027451">
    <property type="component" value="Unassembled WGS sequence"/>
</dbReference>
<dbReference type="PANTHER" id="PTHR30451:SF5">
    <property type="entry name" value="SLR0019 PROTEIN"/>
    <property type="match status" value="1"/>
</dbReference>
<organism evidence="1 2">
    <name type="scientific">Caballeronia zhejiangensis</name>
    <dbReference type="NCBI Taxonomy" id="871203"/>
    <lineage>
        <taxon>Bacteria</taxon>
        <taxon>Pseudomonadati</taxon>
        <taxon>Pseudomonadota</taxon>
        <taxon>Betaproteobacteria</taxon>
        <taxon>Burkholderiales</taxon>
        <taxon>Burkholderiaceae</taxon>
        <taxon>Caballeronia</taxon>
    </lineage>
</organism>
<dbReference type="PANTHER" id="PTHR30451">
    <property type="entry name" value="OUTER MEMBRANE USHER PROTEIN"/>
    <property type="match status" value="1"/>
</dbReference>
<dbReference type="Gene3D" id="2.60.40.2070">
    <property type="match status" value="1"/>
</dbReference>
<dbReference type="Pfam" id="PF00577">
    <property type="entry name" value="Usher"/>
    <property type="match status" value="1"/>
</dbReference>
<dbReference type="GO" id="GO:0009297">
    <property type="term" value="P:pilus assembly"/>
    <property type="evidence" value="ECO:0007669"/>
    <property type="project" value="InterPro"/>
</dbReference>
<sequence length="810" mass="85312">MRIAASMSSSADTARKTPGRKARVALTLVLVSEAAIAQVDITGGGSPAELPSLSGAARGEPFGAFAETNQQLVLEIVINGTNLGEPSEFELRHGQLYAEPHTLGAAGIRVSDLKPDADGWLALSSIPGLRATYAPARQQAILDVDEARQTTRKIGYTLPVTPKATPGTGFLMNYDVSYTREYGEDSENSIGVWSEQRLFTPFGVFDNTGTWINADGGSNRYTRLDTNWSYSNPAKLFTMTVGDSVSGSLPWSRSVRFGGFQIQRDFTLRPDLITFPLPMFSASAAVPSAVDLYVNGLRQYSGEVAPGPFQIAQAPSLNGAGVAQIVVTDALGRRVTTSVPLYIDARLLSKGLFNYSFELGFLRDNYTVESFDYERSPIYSGVFSYGVSDWLTLQAHAEGGQGLVNGGAGAVIGTGGFGVFSTAAAASKVDGMTGSLYSLGYQYIGPKFSVSLQGTQASSGYRDVASLTGTSTFQHVYQATASVSFLRTQSATMSYVDSEDSFSGHARVLTLAYNAQFGRRWSLFATAYRDFLQKNVWGGSIGVTVALGGNMAVSTTLAQSGGHSTADVTASRPADFSGGWGWTVQAGAGADYRHGFAGANYRASFGEFQATAQRFNGTTTGTAEMTGAIAIMDGAVLPARTITDGFALVSTDGVAGVPVSQENRKVGVTNSGGHLLVPDLQSYQRNQIAIDPLALPADARIETTKLNVAPERRSGVLARFGMSRYQGASVSFVDADGAPIKEGAAATNESTGKTAIVGFDGLAFFNKLDAANTVTIRGHGASCSAQVPFDAASSHELPQIGPFVCRGNGG</sequence>
<keyword evidence="2" id="KW-1185">Reference proteome</keyword>
<dbReference type="InterPro" id="IPR042186">
    <property type="entry name" value="FimD_plug_dom"/>
</dbReference>
<dbReference type="Gene3D" id="2.60.40.2610">
    <property type="entry name" value="Outer membrane usher protein FimD, plug domain"/>
    <property type="match status" value="1"/>
</dbReference>
<reference evidence="1 2" key="1">
    <citation type="submission" date="2014-03" db="EMBL/GenBank/DDBJ databases">
        <title>Draft Genome Sequences of Four Burkholderia Strains.</title>
        <authorList>
            <person name="Liu X.Y."/>
            <person name="Li C.X."/>
            <person name="Xu J.H."/>
        </authorList>
    </citation>
    <scope>NUCLEOTIDE SEQUENCE [LARGE SCALE GENOMIC DNA]</scope>
    <source>
        <strain evidence="1 2">OP-1</strain>
    </source>
</reference>
<dbReference type="GO" id="GO:0009279">
    <property type="term" value="C:cell outer membrane"/>
    <property type="evidence" value="ECO:0007669"/>
    <property type="project" value="TreeGrafter"/>
</dbReference>
<accession>A0A656QE30</accession>
<dbReference type="EMBL" id="JFHD01000019">
    <property type="protein sequence ID" value="KDR28242.1"/>
    <property type="molecule type" value="Genomic_DNA"/>
</dbReference>
<dbReference type="AlphaFoldDB" id="A0A656QE30"/>
<dbReference type="Gene3D" id="2.60.40.3110">
    <property type="match status" value="1"/>
</dbReference>